<dbReference type="Gene3D" id="1.10.10.60">
    <property type="entry name" value="Homeodomain-like"/>
    <property type="match status" value="1"/>
</dbReference>
<name>A0A7R8Z0S1_HERIL</name>
<keyword evidence="3" id="KW-0863">Zinc-finger</keyword>
<dbReference type="PROSITE" id="PS51293">
    <property type="entry name" value="SANT"/>
    <property type="match status" value="1"/>
</dbReference>
<dbReference type="GO" id="GO:0006338">
    <property type="term" value="P:chromatin remodeling"/>
    <property type="evidence" value="ECO:0007669"/>
    <property type="project" value="TreeGrafter"/>
</dbReference>
<dbReference type="FunCoup" id="A0A7R8Z0S1">
    <property type="interactions" value="549"/>
</dbReference>
<dbReference type="GO" id="GO:0005634">
    <property type="term" value="C:nucleus"/>
    <property type="evidence" value="ECO:0007669"/>
    <property type="project" value="UniProtKB-SubCell"/>
</dbReference>
<dbReference type="InParanoid" id="A0A7R8Z0S1"/>
<dbReference type="Gene3D" id="1.10.10.10">
    <property type="entry name" value="Winged helix-like DNA-binding domain superfamily/Winged helix DNA-binding domain"/>
    <property type="match status" value="1"/>
</dbReference>
<feature type="domain" description="Myb-like" evidence="6">
    <location>
        <begin position="113"/>
        <end position="156"/>
    </location>
</feature>
<evidence type="ECO:0000259" key="8">
    <source>
        <dbReference type="PROSITE" id="PS51293"/>
    </source>
</evidence>
<evidence type="ECO:0000256" key="2">
    <source>
        <dbReference type="ARBA" id="ARBA00022723"/>
    </source>
</evidence>
<dbReference type="InterPro" id="IPR007526">
    <property type="entry name" value="SWIRM"/>
</dbReference>
<evidence type="ECO:0000313" key="11">
    <source>
        <dbReference type="Proteomes" id="UP000594454"/>
    </source>
</evidence>
<dbReference type="InterPro" id="IPR009057">
    <property type="entry name" value="Homeodomain-like_sf"/>
</dbReference>
<evidence type="ECO:0008006" key="12">
    <source>
        <dbReference type="Google" id="ProtNLM"/>
    </source>
</evidence>
<dbReference type="CDD" id="cd00167">
    <property type="entry name" value="SANT"/>
    <property type="match status" value="1"/>
</dbReference>
<comment type="subcellular location">
    <subcellularLocation>
        <location evidence="1">Nucleus</location>
    </subcellularLocation>
</comment>
<dbReference type="InterPro" id="IPR017884">
    <property type="entry name" value="SANT_dom"/>
</dbReference>
<gene>
    <name evidence="10" type="ORF">HERILL_LOCUS15071</name>
</gene>
<dbReference type="PROSITE" id="PS50090">
    <property type="entry name" value="MYB_LIKE"/>
    <property type="match status" value="1"/>
</dbReference>
<dbReference type="InterPro" id="IPR001005">
    <property type="entry name" value="SANT/Myb"/>
</dbReference>
<keyword evidence="5" id="KW-0539">Nucleus</keyword>
<dbReference type="Pfam" id="PF04433">
    <property type="entry name" value="SWIRM"/>
    <property type="match status" value="1"/>
</dbReference>
<dbReference type="OrthoDB" id="2186918at2759"/>
<evidence type="ECO:0000256" key="4">
    <source>
        <dbReference type="ARBA" id="ARBA00022833"/>
    </source>
</evidence>
<dbReference type="PANTHER" id="PTHR12374">
    <property type="entry name" value="TRANSCRIPTIONAL ADAPTOR 2 ADA2 -RELATED"/>
    <property type="match status" value="1"/>
</dbReference>
<dbReference type="PROSITE" id="PS51294">
    <property type="entry name" value="HTH_MYB"/>
    <property type="match status" value="1"/>
</dbReference>
<dbReference type="Pfam" id="PF00249">
    <property type="entry name" value="Myb_DNA-binding"/>
    <property type="match status" value="1"/>
</dbReference>
<dbReference type="SUPFAM" id="SSF46689">
    <property type="entry name" value="Homeodomain-like"/>
    <property type="match status" value="2"/>
</dbReference>
<dbReference type="GO" id="GO:0003682">
    <property type="term" value="F:chromatin binding"/>
    <property type="evidence" value="ECO:0007669"/>
    <property type="project" value="TreeGrafter"/>
</dbReference>
<dbReference type="EMBL" id="LR899014">
    <property type="protein sequence ID" value="CAD7092734.1"/>
    <property type="molecule type" value="Genomic_DNA"/>
</dbReference>
<reference evidence="10 11" key="1">
    <citation type="submission" date="2020-11" db="EMBL/GenBank/DDBJ databases">
        <authorList>
            <person name="Wallbank WR R."/>
            <person name="Pardo Diaz C."/>
            <person name="Kozak K."/>
            <person name="Martin S."/>
            <person name="Jiggins C."/>
            <person name="Moest M."/>
            <person name="Warren A I."/>
            <person name="Generalovic N T."/>
            <person name="Byers J.R.P. K."/>
            <person name="Montejo-Kovacevich G."/>
            <person name="Yen C E."/>
        </authorList>
    </citation>
    <scope>NUCLEOTIDE SEQUENCE [LARGE SCALE GENOMIC DNA]</scope>
</reference>
<proteinExistence type="predicted"/>
<feature type="domain" description="SANT" evidence="8">
    <location>
        <begin position="111"/>
        <end position="160"/>
    </location>
</feature>
<evidence type="ECO:0000256" key="5">
    <source>
        <dbReference type="ARBA" id="ARBA00023242"/>
    </source>
</evidence>
<feature type="domain" description="HTH myb-type" evidence="9">
    <location>
        <begin position="112"/>
        <end position="160"/>
    </location>
</feature>
<dbReference type="AlphaFoldDB" id="A0A7R8Z0S1"/>
<dbReference type="GO" id="GO:0140672">
    <property type="term" value="C:ATAC complex"/>
    <property type="evidence" value="ECO:0007669"/>
    <property type="project" value="UniProtKB-ARBA"/>
</dbReference>
<dbReference type="GO" id="GO:0006357">
    <property type="term" value="P:regulation of transcription by RNA polymerase II"/>
    <property type="evidence" value="ECO:0007669"/>
    <property type="project" value="TreeGrafter"/>
</dbReference>
<dbReference type="InterPro" id="IPR017930">
    <property type="entry name" value="Myb_dom"/>
</dbReference>
<protein>
    <recommendedName>
        <fullName evidence="12">Transcriptional adapter</fullName>
    </recommendedName>
</protein>
<evidence type="ECO:0000259" key="6">
    <source>
        <dbReference type="PROSITE" id="PS50090"/>
    </source>
</evidence>
<dbReference type="FunFam" id="1.10.10.10:FF:000087">
    <property type="entry name" value="Transcriptional adapter 2"/>
    <property type="match status" value="1"/>
</dbReference>
<evidence type="ECO:0000259" key="7">
    <source>
        <dbReference type="PROSITE" id="PS50934"/>
    </source>
</evidence>
<dbReference type="InterPro" id="IPR000433">
    <property type="entry name" value="Znf_ZZ"/>
</dbReference>
<accession>A0A7R8Z0S1</accession>
<dbReference type="GO" id="GO:0003713">
    <property type="term" value="F:transcription coactivator activity"/>
    <property type="evidence" value="ECO:0007669"/>
    <property type="project" value="TreeGrafter"/>
</dbReference>
<dbReference type="InterPro" id="IPR013087">
    <property type="entry name" value="Znf_C2H2_type"/>
</dbReference>
<dbReference type="Pfam" id="PF22941">
    <property type="entry name" value="TADA2A-like_3rd"/>
    <property type="match status" value="1"/>
</dbReference>
<keyword evidence="2" id="KW-0479">Metal-binding</keyword>
<dbReference type="PROSITE" id="PS50934">
    <property type="entry name" value="SWIRM"/>
    <property type="match status" value="1"/>
</dbReference>
<dbReference type="SMART" id="SM00717">
    <property type="entry name" value="SANT"/>
    <property type="match status" value="1"/>
</dbReference>
<dbReference type="InterPro" id="IPR036388">
    <property type="entry name" value="WH-like_DNA-bd_sf"/>
</dbReference>
<evidence type="ECO:0000256" key="3">
    <source>
        <dbReference type="ARBA" id="ARBA00022771"/>
    </source>
</evidence>
<dbReference type="GO" id="GO:0008270">
    <property type="term" value="F:zinc ion binding"/>
    <property type="evidence" value="ECO:0007669"/>
    <property type="project" value="UniProtKB-KW"/>
</dbReference>
<keyword evidence="4" id="KW-0862">Zinc</keyword>
<dbReference type="Proteomes" id="UP000594454">
    <property type="component" value="Chromosome 6"/>
</dbReference>
<dbReference type="PANTHER" id="PTHR12374:SF20">
    <property type="entry name" value="TRANSCRIPTIONAL ADAPTER 2-ALPHA"/>
    <property type="match status" value="1"/>
</dbReference>
<evidence type="ECO:0000259" key="9">
    <source>
        <dbReference type="PROSITE" id="PS51294"/>
    </source>
</evidence>
<dbReference type="Pfam" id="PF25299">
    <property type="entry name" value="ZZ_ADA2"/>
    <property type="match status" value="1"/>
</dbReference>
<dbReference type="PROSITE" id="PS00028">
    <property type="entry name" value="ZINC_FINGER_C2H2_1"/>
    <property type="match status" value="1"/>
</dbReference>
<sequence length="489" mass="56448">MSFINPSDMVDEDAADLQFPKESQMINLSPSKQTKYTTQYYNAKVNRKTDEIIQDKCCICKVPLIEPYICCAECSSLVCLTCFAKGAETQYHKNTHSYIIRHDNVQVFPTTTWRASEEKLLLNLISTCGHGNWEDIAKGMRTRSARECEEHYHSCYFDGLFNKVLGLTNEGYIPQRVPYLFKMKSVDPPRHDIDALNFKNMAGYRCARGDFDTPFDNSAESIISHLDVRDWPINMKDMGDKLHVAIFNAYNHRLAERNRRHQIMKEHGLLVASKTLGWLSKYSEALGQSPTPGKFAVTGRLIAFMQLMSAVEFDHLVISLQHFHDLKKYLFKLYDLRSNGIQTFNGGRIYQKLRNRRLSKVRNKKLEQYEKLFDWRNLVPSYSQSSTIVGFPANIIGNAHPRRKAAPLEILGLPGYDKLTEDEKNLCSQARLIPTSYVEYKNTLMAENSKFGYLRLADARRLIKIDVNKTRQIYDFLLTHGFINKPFQS</sequence>
<evidence type="ECO:0000256" key="1">
    <source>
        <dbReference type="ARBA" id="ARBA00004123"/>
    </source>
</evidence>
<keyword evidence="11" id="KW-1185">Reference proteome</keyword>
<feature type="domain" description="SWIRM" evidence="7">
    <location>
        <begin position="399"/>
        <end position="489"/>
    </location>
</feature>
<dbReference type="InterPro" id="IPR055141">
    <property type="entry name" value="TADA2A_B-like_dom"/>
</dbReference>
<evidence type="ECO:0000313" key="10">
    <source>
        <dbReference type="EMBL" id="CAD7092734.1"/>
    </source>
</evidence>
<organism evidence="10 11">
    <name type="scientific">Hermetia illucens</name>
    <name type="common">Black soldier fly</name>
    <dbReference type="NCBI Taxonomy" id="343691"/>
    <lineage>
        <taxon>Eukaryota</taxon>
        <taxon>Metazoa</taxon>
        <taxon>Ecdysozoa</taxon>
        <taxon>Arthropoda</taxon>
        <taxon>Hexapoda</taxon>
        <taxon>Insecta</taxon>
        <taxon>Pterygota</taxon>
        <taxon>Neoptera</taxon>
        <taxon>Endopterygota</taxon>
        <taxon>Diptera</taxon>
        <taxon>Brachycera</taxon>
        <taxon>Stratiomyomorpha</taxon>
        <taxon>Stratiomyidae</taxon>
        <taxon>Hermetiinae</taxon>
        <taxon>Hermetia</taxon>
    </lineage>
</organism>